<evidence type="ECO:0000256" key="1">
    <source>
        <dbReference type="ARBA" id="ARBA00007920"/>
    </source>
</evidence>
<accession>A0A9N8YT11</accession>
<gene>
    <name evidence="3" type="ORF">ALEPTO_LOCUS585</name>
</gene>
<protein>
    <submittedName>
        <fullName evidence="3">3438_t:CDS:1</fullName>
    </submittedName>
</protein>
<dbReference type="InterPro" id="IPR007751">
    <property type="entry name" value="DUF676_lipase-like"/>
</dbReference>
<dbReference type="Pfam" id="PF05057">
    <property type="entry name" value="DUF676"/>
    <property type="match status" value="1"/>
</dbReference>
<evidence type="ECO:0000313" key="4">
    <source>
        <dbReference type="Proteomes" id="UP000789508"/>
    </source>
</evidence>
<feature type="domain" description="DUF676" evidence="2">
    <location>
        <begin position="9"/>
        <end position="158"/>
    </location>
</feature>
<organism evidence="3 4">
    <name type="scientific">Ambispora leptoticha</name>
    <dbReference type="NCBI Taxonomy" id="144679"/>
    <lineage>
        <taxon>Eukaryota</taxon>
        <taxon>Fungi</taxon>
        <taxon>Fungi incertae sedis</taxon>
        <taxon>Mucoromycota</taxon>
        <taxon>Glomeromycotina</taxon>
        <taxon>Glomeromycetes</taxon>
        <taxon>Archaeosporales</taxon>
        <taxon>Ambisporaceae</taxon>
        <taxon>Ambispora</taxon>
    </lineage>
</organism>
<dbReference type="EMBL" id="CAJVPS010000042">
    <property type="protein sequence ID" value="CAG8444622.1"/>
    <property type="molecule type" value="Genomic_DNA"/>
</dbReference>
<dbReference type="Gene3D" id="3.40.50.1820">
    <property type="entry name" value="alpha/beta hydrolase"/>
    <property type="match status" value="1"/>
</dbReference>
<reference evidence="3" key="1">
    <citation type="submission" date="2021-06" db="EMBL/GenBank/DDBJ databases">
        <authorList>
            <person name="Kallberg Y."/>
            <person name="Tangrot J."/>
            <person name="Rosling A."/>
        </authorList>
    </citation>
    <scope>NUCLEOTIDE SEQUENCE</scope>
    <source>
        <strain evidence="3">FL130A</strain>
    </source>
</reference>
<keyword evidence="4" id="KW-1185">Reference proteome</keyword>
<dbReference type="Proteomes" id="UP000789508">
    <property type="component" value="Unassembled WGS sequence"/>
</dbReference>
<dbReference type="InterPro" id="IPR029058">
    <property type="entry name" value="AB_hydrolase_fold"/>
</dbReference>
<dbReference type="AlphaFoldDB" id="A0A9N8YT11"/>
<dbReference type="PANTHER" id="PTHR47842:SF1">
    <property type="entry name" value="DUF676 DOMAIN-CONTAINING PROTEIN"/>
    <property type="match status" value="1"/>
</dbReference>
<evidence type="ECO:0000259" key="2">
    <source>
        <dbReference type="Pfam" id="PF05057"/>
    </source>
</evidence>
<dbReference type="PANTHER" id="PTHR47842">
    <property type="entry name" value="EXPRESSED PROTEIN"/>
    <property type="match status" value="1"/>
</dbReference>
<dbReference type="SUPFAM" id="SSF53474">
    <property type="entry name" value="alpha/beta-Hydrolases"/>
    <property type="match status" value="1"/>
</dbReference>
<name>A0A9N8YT11_9GLOM</name>
<sequence length="282" mass="31993">MPRNLHKLLLVFIHGFKGDEQTFKDFPEWLAVTMNNQPNLITEPIVFKQYETRGQLGQAVDNFCAWLDDEVKSHEEAKIPIDGKNVSVPVWVCLLGHSMGGLVAADAILKYRELGAKKSPKIIGLLAYDTPYYGLAFEMGGFGALKWTAAALAVGAVGAMTYKHKDKLGVGMDWVSDHLKFVGVLVKRDELKKRLDTLIQDPKLIFHCFYTLIPAKNYGDRTKTFISLPPEHMRQYFSPYECEVSDEIEAHVSMFDPKTNHNYYILAQNTTSQLLKMLENFE</sequence>
<proteinExistence type="inferred from homology"/>
<comment type="similarity">
    <text evidence="1">Belongs to the putative lipase ROG1 family.</text>
</comment>
<dbReference type="OrthoDB" id="442243at2759"/>
<comment type="caution">
    <text evidence="3">The sequence shown here is derived from an EMBL/GenBank/DDBJ whole genome shotgun (WGS) entry which is preliminary data.</text>
</comment>
<evidence type="ECO:0000313" key="3">
    <source>
        <dbReference type="EMBL" id="CAG8444622.1"/>
    </source>
</evidence>